<protein>
    <submittedName>
        <fullName evidence="1">Uncharacterized protein</fullName>
    </submittedName>
</protein>
<proteinExistence type="predicted"/>
<organism evidence="1 2">
    <name type="scientific">Candidatus Nitrosopumilus salarius BD31</name>
    <dbReference type="NCBI Taxonomy" id="859350"/>
    <lineage>
        <taxon>Archaea</taxon>
        <taxon>Nitrososphaerota</taxon>
        <taxon>Nitrososphaeria</taxon>
        <taxon>Nitrosopumilales</taxon>
        <taxon>Nitrosopumilaceae</taxon>
        <taxon>Nitrosopumilus</taxon>
    </lineage>
</organism>
<dbReference type="PATRIC" id="fig|859350.6.peg.648"/>
<accession>I3D3N6</accession>
<evidence type="ECO:0000313" key="1">
    <source>
        <dbReference type="EMBL" id="EIJ66329.1"/>
    </source>
</evidence>
<dbReference type="Proteomes" id="UP000003423">
    <property type="component" value="Unassembled WGS sequence"/>
</dbReference>
<dbReference type="RefSeq" id="WP_008298423.1">
    <property type="nucleotide sequence ID" value="NZ_AEXL02000069.1"/>
</dbReference>
<dbReference type="AlphaFoldDB" id="I3D3N6"/>
<gene>
    <name evidence="1" type="ORF">BD31_I1496</name>
</gene>
<comment type="caution">
    <text evidence="1">The sequence shown here is derived from an EMBL/GenBank/DDBJ whole genome shotgun (WGS) entry which is preliminary data.</text>
</comment>
<reference evidence="1 2" key="1">
    <citation type="journal article" date="2012" name="J. Bacteriol.">
        <title>Genome sequence of "Candidatus Nitrosopumilus salaria" BD31, an ammonia-oxidizing archaeon from the San Francisco Bay estuary.</title>
        <authorList>
            <person name="Mosier A.C."/>
            <person name="Allen E.E."/>
            <person name="Kim M."/>
            <person name="Ferriera S."/>
            <person name="Francis C.A."/>
        </authorList>
    </citation>
    <scope>NUCLEOTIDE SEQUENCE [LARGE SCALE GENOMIC DNA]</scope>
    <source>
        <strain evidence="1 2">BD31</strain>
    </source>
</reference>
<dbReference type="EMBL" id="AEXL02000069">
    <property type="protein sequence ID" value="EIJ66329.1"/>
    <property type="molecule type" value="Genomic_DNA"/>
</dbReference>
<keyword evidence="2" id="KW-1185">Reference proteome</keyword>
<name>I3D3N6_9ARCH</name>
<evidence type="ECO:0000313" key="2">
    <source>
        <dbReference type="Proteomes" id="UP000003423"/>
    </source>
</evidence>
<sequence length="42" mass="4780">MNQERQNPAFDTNPVILDSRMVSLINMTNNVMMKIKQAQGLS</sequence>